<dbReference type="GO" id="GO:0016747">
    <property type="term" value="F:acyltransferase activity, transferring groups other than amino-acyl groups"/>
    <property type="evidence" value="ECO:0007669"/>
    <property type="project" value="TreeGrafter"/>
</dbReference>
<evidence type="ECO:0000256" key="1">
    <source>
        <dbReference type="SAM" id="MobiDB-lite"/>
    </source>
</evidence>
<dbReference type="PANTHER" id="PTHR48098">
    <property type="entry name" value="ENTEROCHELIN ESTERASE-RELATED"/>
    <property type="match status" value="1"/>
</dbReference>
<dbReference type="InterPro" id="IPR000801">
    <property type="entry name" value="Esterase-like"/>
</dbReference>
<dbReference type="AlphaFoldDB" id="A0A430FW35"/>
<feature type="transmembrane region" description="Helical" evidence="2">
    <location>
        <begin position="20"/>
        <end position="38"/>
    </location>
</feature>
<dbReference type="Gene3D" id="3.40.50.1820">
    <property type="entry name" value="alpha/beta hydrolase"/>
    <property type="match status" value="1"/>
</dbReference>
<dbReference type="InterPro" id="IPR029058">
    <property type="entry name" value="AB_hydrolase_fold"/>
</dbReference>
<accession>A0A430FW35</accession>
<dbReference type="OrthoDB" id="3723842at2"/>
<keyword evidence="4" id="KW-1185">Reference proteome</keyword>
<feature type="transmembrane region" description="Helical" evidence="2">
    <location>
        <begin position="50"/>
        <end position="70"/>
    </location>
</feature>
<dbReference type="PANTHER" id="PTHR48098:SF1">
    <property type="entry name" value="DIACYLGLYCEROL ACYLTRANSFERASE_MYCOLYLTRANSFERASE AG85A"/>
    <property type="match status" value="1"/>
</dbReference>
<dbReference type="SUPFAM" id="SSF53474">
    <property type="entry name" value="alpha/beta-Hydrolases"/>
    <property type="match status" value="1"/>
</dbReference>
<evidence type="ECO:0000313" key="4">
    <source>
        <dbReference type="Proteomes" id="UP000287470"/>
    </source>
</evidence>
<organism evidence="3 4">
    <name type="scientific">Bifidobacterium samirii</name>
    <dbReference type="NCBI Taxonomy" id="2306974"/>
    <lineage>
        <taxon>Bacteria</taxon>
        <taxon>Bacillati</taxon>
        <taxon>Actinomycetota</taxon>
        <taxon>Actinomycetes</taxon>
        <taxon>Bifidobacteriales</taxon>
        <taxon>Bifidobacteriaceae</taxon>
        <taxon>Bifidobacterium</taxon>
    </lineage>
</organism>
<proteinExistence type="predicted"/>
<dbReference type="RefSeq" id="WP_125967777.1">
    <property type="nucleotide sequence ID" value="NZ_QXGK01000003.1"/>
</dbReference>
<keyword evidence="2" id="KW-0472">Membrane</keyword>
<keyword evidence="2" id="KW-1133">Transmembrane helix</keyword>
<feature type="region of interest" description="Disordered" evidence="1">
    <location>
        <begin position="448"/>
        <end position="470"/>
    </location>
</feature>
<name>A0A430FW35_9BIFI</name>
<dbReference type="Pfam" id="PF00756">
    <property type="entry name" value="Esterase"/>
    <property type="match status" value="1"/>
</dbReference>
<keyword evidence="2" id="KW-0812">Transmembrane</keyword>
<reference evidence="3 4" key="1">
    <citation type="submission" date="2018-09" db="EMBL/GenBank/DDBJ databases">
        <title>Characterization of the phylogenetic diversity of five novel species belonging to the genus Bifidobacterium.</title>
        <authorList>
            <person name="Lugli G.A."/>
            <person name="Duranti S."/>
            <person name="Milani C."/>
        </authorList>
    </citation>
    <scope>NUCLEOTIDE SEQUENCE [LARGE SCALE GENOMIC DNA]</scope>
    <source>
        <strain evidence="3 4">2033B</strain>
    </source>
</reference>
<evidence type="ECO:0000256" key="2">
    <source>
        <dbReference type="SAM" id="Phobius"/>
    </source>
</evidence>
<sequence>MHHLPLWLQHAMGWSITSGPLYWGVMAVVGVGLVVLAVDRLARRDVRALGVHVAAAAVAGAVGLLAAWLVSDVIMVFGVSLGWTVIGTVAAGFAALGFLAGAIRRTRRFARALAVLLVPLTVVACAMGVNAAYGEFRTVGSLVGYSPYRRIGGADGVDVRRAAMDVTRWRDLAARHRLPSMPSSGGIVSADIPATSSGFRARTALVYLPPAALSDEPPALPVLVMLAGQPGSPNRVFAASGIEAMLDAYAAEHDGLAPIVVVPDQNGASTVNSLCADTAKVGRAETYLIVDVPDWIRDTLPAAPSGAQWAIAGFSQGGTCATQLGPRHPDLFGTFIAVDGEEEPVAGSRQQTIDEYFGGDEAAYRAIVPADAITAHAPSDQTAVLSAGADDRTSVANVRIIGKAARKAGMDVTELAVRHAGHDWHAVNETLETALPWWCDRVGLAGDAGGSADGSSDSPWAGNEDLEVLG</sequence>
<dbReference type="InterPro" id="IPR050583">
    <property type="entry name" value="Mycobacterial_A85_antigen"/>
</dbReference>
<feature type="transmembrane region" description="Helical" evidence="2">
    <location>
        <begin position="112"/>
        <end position="133"/>
    </location>
</feature>
<protein>
    <submittedName>
        <fullName evidence="3">Esterase</fullName>
    </submittedName>
</protein>
<feature type="transmembrane region" description="Helical" evidence="2">
    <location>
        <begin position="76"/>
        <end position="100"/>
    </location>
</feature>
<gene>
    <name evidence="3" type="ORF">D2E24_0502</name>
</gene>
<comment type="caution">
    <text evidence="3">The sequence shown here is derived from an EMBL/GenBank/DDBJ whole genome shotgun (WGS) entry which is preliminary data.</text>
</comment>
<evidence type="ECO:0000313" key="3">
    <source>
        <dbReference type="EMBL" id="RSX58142.1"/>
    </source>
</evidence>
<dbReference type="EMBL" id="QXGK01000003">
    <property type="protein sequence ID" value="RSX58142.1"/>
    <property type="molecule type" value="Genomic_DNA"/>
</dbReference>
<dbReference type="Proteomes" id="UP000287470">
    <property type="component" value="Unassembled WGS sequence"/>
</dbReference>